<accession>A0A1I6HJA2</accession>
<evidence type="ECO:0000313" key="2">
    <source>
        <dbReference type="Proteomes" id="UP000198644"/>
    </source>
</evidence>
<dbReference type="AlphaFoldDB" id="A0A1I6HJA2"/>
<organism evidence="1 2">
    <name type="scientific">Marinobacter daqiaonensis</name>
    <dbReference type="NCBI Taxonomy" id="650891"/>
    <lineage>
        <taxon>Bacteria</taxon>
        <taxon>Pseudomonadati</taxon>
        <taxon>Pseudomonadota</taxon>
        <taxon>Gammaproteobacteria</taxon>
        <taxon>Pseudomonadales</taxon>
        <taxon>Marinobacteraceae</taxon>
        <taxon>Marinobacter</taxon>
    </lineage>
</organism>
<sequence length="35" mass="3902">MTREASRVAVSFFSVKANPVVLPADTIEHIMRQSL</sequence>
<reference evidence="2" key="1">
    <citation type="submission" date="2016-10" db="EMBL/GenBank/DDBJ databases">
        <authorList>
            <person name="Varghese N."/>
            <person name="Submissions S."/>
        </authorList>
    </citation>
    <scope>NUCLEOTIDE SEQUENCE [LARGE SCALE GENOMIC DNA]</scope>
    <source>
        <strain evidence="2">CGMCC 1.9167</strain>
    </source>
</reference>
<dbReference type="STRING" id="650891.SAMN05216203_1290"/>
<keyword evidence="2" id="KW-1185">Reference proteome</keyword>
<dbReference type="EMBL" id="FOYW01000001">
    <property type="protein sequence ID" value="SFR54552.1"/>
    <property type="molecule type" value="Genomic_DNA"/>
</dbReference>
<proteinExistence type="predicted"/>
<dbReference type="Proteomes" id="UP000198644">
    <property type="component" value="Unassembled WGS sequence"/>
</dbReference>
<evidence type="ECO:0000313" key="1">
    <source>
        <dbReference type="EMBL" id="SFR54552.1"/>
    </source>
</evidence>
<protein>
    <submittedName>
        <fullName evidence="1">Uncharacterized protein</fullName>
    </submittedName>
</protein>
<gene>
    <name evidence="1" type="ORF">SAMN05216203_1290</name>
</gene>
<name>A0A1I6HJA2_9GAMM</name>